<feature type="region of interest" description="Disordered" evidence="1">
    <location>
        <begin position="1"/>
        <end position="28"/>
    </location>
</feature>
<evidence type="ECO:0000313" key="4">
    <source>
        <dbReference type="Proteomes" id="UP001465976"/>
    </source>
</evidence>
<organism evidence="3 4">
    <name type="scientific">Marasmius crinis-equi</name>
    <dbReference type="NCBI Taxonomy" id="585013"/>
    <lineage>
        <taxon>Eukaryota</taxon>
        <taxon>Fungi</taxon>
        <taxon>Dikarya</taxon>
        <taxon>Basidiomycota</taxon>
        <taxon>Agaricomycotina</taxon>
        <taxon>Agaricomycetes</taxon>
        <taxon>Agaricomycetidae</taxon>
        <taxon>Agaricales</taxon>
        <taxon>Marasmiineae</taxon>
        <taxon>Marasmiaceae</taxon>
        <taxon>Marasmius</taxon>
    </lineage>
</organism>
<protein>
    <recommendedName>
        <fullName evidence="5">Transmembrane protein</fullName>
    </recommendedName>
</protein>
<keyword evidence="2" id="KW-1133">Transmembrane helix</keyword>
<dbReference type="Proteomes" id="UP001465976">
    <property type="component" value="Unassembled WGS sequence"/>
</dbReference>
<sequence length="208" mass="22723">MADSFEMKELSAGSSKQQDDSESDTSTPPTVDGTLSLWSWTSAICITVFAGLLIIFPQFLLFVSQAVPSSSMEYRTNLTPLESFLATHFALWLLALGASLVLNIPLAHPPIARNVADPEHPLLMPVTLASILSAFLAYNTTSVGSLAMFYFLLTSSIGLWGLWALVFHGPPKLSKKTGADKRTSAFIFGNRSAASKQKKKWRQEHKDS</sequence>
<accession>A0ABR3G130</accession>
<gene>
    <name evidence="3" type="ORF">V5O48_000465</name>
</gene>
<proteinExistence type="predicted"/>
<name>A0ABR3G130_9AGAR</name>
<evidence type="ECO:0000313" key="3">
    <source>
        <dbReference type="EMBL" id="KAL0581536.1"/>
    </source>
</evidence>
<feature type="transmembrane region" description="Helical" evidence="2">
    <location>
        <begin position="37"/>
        <end position="63"/>
    </location>
</feature>
<comment type="caution">
    <text evidence="3">The sequence shown here is derived from an EMBL/GenBank/DDBJ whole genome shotgun (WGS) entry which is preliminary data.</text>
</comment>
<feature type="transmembrane region" description="Helical" evidence="2">
    <location>
        <begin position="122"/>
        <end position="139"/>
    </location>
</feature>
<keyword evidence="2" id="KW-0812">Transmembrane</keyword>
<reference evidence="3 4" key="1">
    <citation type="submission" date="2024-02" db="EMBL/GenBank/DDBJ databases">
        <title>A draft genome for the cacao thread blight pathogen Marasmius crinis-equi.</title>
        <authorList>
            <person name="Cohen S.P."/>
            <person name="Baruah I.K."/>
            <person name="Amoako-Attah I."/>
            <person name="Bukari Y."/>
            <person name="Meinhardt L.W."/>
            <person name="Bailey B.A."/>
        </authorList>
    </citation>
    <scope>NUCLEOTIDE SEQUENCE [LARGE SCALE GENOMIC DNA]</scope>
    <source>
        <strain evidence="3 4">GH-76</strain>
    </source>
</reference>
<dbReference type="EMBL" id="JBAHYK010000008">
    <property type="protein sequence ID" value="KAL0581536.1"/>
    <property type="molecule type" value="Genomic_DNA"/>
</dbReference>
<dbReference type="PANTHER" id="PTHR39605">
    <property type="entry name" value="MAJOR FACILITATOR SUPERFAMILY (MFS) PROFILE DOMAIN-CONTAINING PROTEIN"/>
    <property type="match status" value="1"/>
</dbReference>
<evidence type="ECO:0008006" key="5">
    <source>
        <dbReference type="Google" id="ProtNLM"/>
    </source>
</evidence>
<feature type="transmembrane region" description="Helical" evidence="2">
    <location>
        <begin position="84"/>
        <end position="102"/>
    </location>
</feature>
<feature type="transmembrane region" description="Helical" evidence="2">
    <location>
        <begin position="146"/>
        <end position="166"/>
    </location>
</feature>
<evidence type="ECO:0000256" key="1">
    <source>
        <dbReference type="SAM" id="MobiDB-lite"/>
    </source>
</evidence>
<evidence type="ECO:0000256" key="2">
    <source>
        <dbReference type="SAM" id="Phobius"/>
    </source>
</evidence>
<dbReference type="PANTHER" id="PTHR39605:SF1">
    <property type="entry name" value="MAJOR FACILITATOR SUPERFAMILY (MFS) PROFILE DOMAIN-CONTAINING PROTEIN"/>
    <property type="match status" value="1"/>
</dbReference>
<keyword evidence="2" id="KW-0472">Membrane</keyword>
<keyword evidence="4" id="KW-1185">Reference proteome</keyword>